<keyword evidence="3" id="KW-0547">Nucleotide-binding</keyword>
<dbReference type="EC" id="2.7.11.1" evidence="1"/>
<keyword evidence="4 7" id="KW-0418">Kinase</keyword>
<evidence type="ECO:0000256" key="1">
    <source>
        <dbReference type="ARBA" id="ARBA00012513"/>
    </source>
</evidence>
<dbReference type="InterPro" id="IPR050660">
    <property type="entry name" value="NEK_Ser/Thr_kinase"/>
</dbReference>
<evidence type="ECO:0000256" key="3">
    <source>
        <dbReference type="ARBA" id="ARBA00022741"/>
    </source>
</evidence>
<dbReference type="GO" id="GO:0005524">
    <property type="term" value="F:ATP binding"/>
    <property type="evidence" value="ECO:0007669"/>
    <property type="project" value="UniProtKB-KW"/>
</dbReference>
<dbReference type="Proteomes" id="UP000315496">
    <property type="component" value="Chromosome 3"/>
</dbReference>
<proteinExistence type="predicted"/>
<name>A0A4Z1SP48_GIAMU</name>
<dbReference type="SMART" id="SM00220">
    <property type="entry name" value="S_TKc"/>
    <property type="match status" value="1"/>
</dbReference>
<dbReference type="PANTHER" id="PTHR43671">
    <property type="entry name" value="SERINE/THREONINE-PROTEIN KINASE NEK"/>
    <property type="match status" value="1"/>
</dbReference>
<dbReference type="Gene3D" id="1.10.510.10">
    <property type="entry name" value="Transferase(Phosphotransferase) domain 1"/>
    <property type="match status" value="1"/>
</dbReference>
<sequence>MAELDYERFCATYQLQRVLGTGPGRSAFLARSRRTGARLYCKKFDLEGLPASARVQLRTDVDAMLRAQGCGVLCFEHVCLTPLGNELFFLQPDLSATQASLRVEIDRHRGAGTRFTPDYILRVATQLLLRLDVLHRPGRHGIRPAHRLVHCALKPSNVFVSPDLTVTLVDALGVTLHQHCNSPNEEKPSSSPSPRLGPELDLLGLGKILHEMCTLRPWEKDEETGEEYPVELRDLISCLLGARRDGLTALGILQSGIAGSYSLETQWTRMTPVQSELRLAPADGNRLSSYCRYLEIQAARLREDVVVIDALRYKYLDELNALKARLPDADRDEDGESDKEVDMDYSGYTPERLANRLRRLERRAALEHAEIFVLRQENAALRQQLRQRDFTAGGGEYEEDYGGS</sequence>
<organism evidence="7 8">
    <name type="scientific">Giardia muris</name>
    <dbReference type="NCBI Taxonomy" id="5742"/>
    <lineage>
        <taxon>Eukaryota</taxon>
        <taxon>Metamonada</taxon>
        <taxon>Diplomonadida</taxon>
        <taxon>Hexamitidae</taxon>
        <taxon>Giardiinae</taxon>
        <taxon>Giardia</taxon>
    </lineage>
</organism>
<evidence type="ECO:0000256" key="5">
    <source>
        <dbReference type="ARBA" id="ARBA00022840"/>
    </source>
</evidence>
<feature type="domain" description="Protein kinase" evidence="6">
    <location>
        <begin position="13"/>
        <end position="326"/>
    </location>
</feature>
<keyword evidence="2" id="KW-0808">Transferase</keyword>
<dbReference type="AlphaFoldDB" id="A0A4Z1SP48"/>
<dbReference type="GO" id="GO:0004674">
    <property type="term" value="F:protein serine/threonine kinase activity"/>
    <property type="evidence" value="ECO:0007669"/>
    <property type="project" value="UniProtKB-EC"/>
</dbReference>
<reference evidence="7 8" key="1">
    <citation type="submission" date="2019-05" db="EMBL/GenBank/DDBJ databases">
        <title>The compact genome of Giardia muris reveals important steps in the evolution of intestinal protozoan parasites.</title>
        <authorList>
            <person name="Xu F."/>
            <person name="Jimenez-Gonzalez A."/>
            <person name="Einarsson E."/>
            <person name="Astvaldsson A."/>
            <person name="Peirasmaki D."/>
            <person name="Eckmann L."/>
            <person name="Andersson J.O."/>
            <person name="Svard S.G."/>
            <person name="Jerlstrom-Hultqvist J."/>
        </authorList>
    </citation>
    <scope>NUCLEOTIDE SEQUENCE [LARGE SCALE GENOMIC DNA]</scope>
    <source>
        <strain evidence="7 8">Roberts-Thomson</strain>
    </source>
</reference>
<evidence type="ECO:0000259" key="6">
    <source>
        <dbReference type="PROSITE" id="PS50011"/>
    </source>
</evidence>
<dbReference type="EMBL" id="VDLU01000003">
    <property type="protein sequence ID" value="TNJ27592.1"/>
    <property type="molecule type" value="Genomic_DNA"/>
</dbReference>
<gene>
    <name evidence="7" type="ORF">GMRT_14430</name>
</gene>
<accession>A0A4Z1SP48</accession>
<keyword evidence="8" id="KW-1185">Reference proteome</keyword>
<dbReference type="InterPro" id="IPR000719">
    <property type="entry name" value="Prot_kinase_dom"/>
</dbReference>
<dbReference type="PANTHER" id="PTHR43671:SF13">
    <property type="entry name" value="SERINE_THREONINE-PROTEIN KINASE NEK2"/>
    <property type="match status" value="1"/>
</dbReference>
<evidence type="ECO:0000256" key="4">
    <source>
        <dbReference type="ARBA" id="ARBA00022777"/>
    </source>
</evidence>
<comment type="caution">
    <text evidence="7">The sequence shown here is derived from an EMBL/GenBank/DDBJ whole genome shotgun (WGS) entry which is preliminary data.</text>
</comment>
<keyword evidence="5" id="KW-0067">ATP-binding</keyword>
<evidence type="ECO:0000256" key="2">
    <source>
        <dbReference type="ARBA" id="ARBA00022679"/>
    </source>
</evidence>
<dbReference type="VEuPathDB" id="GiardiaDB:GMRT_14430"/>
<dbReference type="Gene3D" id="3.30.200.20">
    <property type="entry name" value="Phosphorylase Kinase, domain 1"/>
    <property type="match status" value="1"/>
</dbReference>
<dbReference type="SUPFAM" id="SSF56112">
    <property type="entry name" value="Protein kinase-like (PK-like)"/>
    <property type="match status" value="1"/>
</dbReference>
<dbReference type="PROSITE" id="PS50011">
    <property type="entry name" value="PROTEIN_KINASE_DOM"/>
    <property type="match status" value="1"/>
</dbReference>
<dbReference type="InterPro" id="IPR011009">
    <property type="entry name" value="Kinase-like_dom_sf"/>
</dbReference>
<evidence type="ECO:0000313" key="7">
    <source>
        <dbReference type="EMBL" id="TNJ27592.1"/>
    </source>
</evidence>
<evidence type="ECO:0000313" key="8">
    <source>
        <dbReference type="Proteomes" id="UP000315496"/>
    </source>
</evidence>
<protein>
    <recommendedName>
        <fullName evidence="1">non-specific serine/threonine protein kinase</fullName>
        <ecNumber evidence="1">2.7.11.1</ecNumber>
    </recommendedName>
</protein>